<feature type="region of interest" description="Disordered" evidence="1">
    <location>
        <begin position="196"/>
        <end position="218"/>
    </location>
</feature>
<feature type="compositionally biased region" description="Acidic residues" evidence="1">
    <location>
        <begin position="41"/>
        <end position="70"/>
    </location>
</feature>
<comment type="caution">
    <text evidence="2">The sequence shown here is derived from an EMBL/GenBank/DDBJ whole genome shotgun (WGS) entry which is preliminary data.</text>
</comment>
<dbReference type="EMBL" id="CAJNYD010001534">
    <property type="protein sequence ID" value="CAF3346177.1"/>
    <property type="molecule type" value="Genomic_DNA"/>
</dbReference>
<dbReference type="Proteomes" id="UP000663833">
    <property type="component" value="Unassembled WGS sequence"/>
</dbReference>
<dbReference type="AlphaFoldDB" id="A0A817VFK7"/>
<dbReference type="EMBL" id="CAJOBR010005839">
    <property type="protein sequence ID" value="CAF4829902.1"/>
    <property type="molecule type" value="Genomic_DNA"/>
</dbReference>
<organism evidence="2 5">
    <name type="scientific">Rotaria socialis</name>
    <dbReference type="NCBI Taxonomy" id="392032"/>
    <lineage>
        <taxon>Eukaryota</taxon>
        <taxon>Metazoa</taxon>
        <taxon>Spiralia</taxon>
        <taxon>Gnathifera</taxon>
        <taxon>Rotifera</taxon>
        <taxon>Eurotatoria</taxon>
        <taxon>Bdelloidea</taxon>
        <taxon>Philodinida</taxon>
        <taxon>Philodinidae</taxon>
        <taxon>Rotaria</taxon>
    </lineage>
</organism>
<feature type="region of interest" description="Disordered" evidence="1">
    <location>
        <begin position="1"/>
        <end position="70"/>
    </location>
</feature>
<evidence type="ECO:0000313" key="2">
    <source>
        <dbReference type="EMBL" id="CAF3346177.1"/>
    </source>
</evidence>
<dbReference type="EMBL" id="CAJOBO010000954">
    <property type="protein sequence ID" value="CAF4316772.1"/>
    <property type="molecule type" value="Genomic_DNA"/>
</dbReference>
<proteinExistence type="predicted"/>
<evidence type="ECO:0000256" key="1">
    <source>
        <dbReference type="SAM" id="MobiDB-lite"/>
    </source>
</evidence>
<sequence>MHYHSSDAEETENEISPMVEDSRTCEQNIGYQLDDEKCYDIPDEAIENPNESDSEVNDDGDGDDDDKDADDDILEFINTFDVHCERILYKSYKLTIYEACVEQEIAKITKRYGNIIREYQNETNIILLGDALNAQKGQHDTVEVIPPAQIYGEESTDIVNKKPKCRGNKKLQRFKRKWRTRGLNEEEIATLINTRSHDTSEQSLNESMMNDEIETFNK</sequence>
<dbReference type="Proteomes" id="UP000663851">
    <property type="component" value="Unassembled WGS sequence"/>
</dbReference>
<reference evidence="2" key="1">
    <citation type="submission" date="2021-02" db="EMBL/GenBank/DDBJ databases">
        <authorList>
            <person name="Nowell W R."/>
        </authorList>
    </citation>
    <scope>NUCLEOTIDE SEQUENCE</scope>
</reference>
<name>A0A817VFK7_9BILA</name>
<evidence type="ECO:0000313" key="4">
    <source>
        <dbReference type="EMBL" id="CAF4829902.1"/>
    </source>
</evidence>
<protein>
    <submittedName>
        <fullName evidence="2">Uncharacterized protein</fullName>
    </submittedName>
</protein>
<evidence type="ECO:0000313" key="5">
    <source>
        <dbReference type="Proteomes" id="UP000663833"/>
    </source>
</evidence>
<accession>A0A817VFK7</accession>
<feature type="compositionally biased region" description="Acidic residues" evidence="1">
    <location>
        <begin position="209"/>
        <end position="218"/>
    </location>
</feature>
<evidence type="ECO:0000313" key="3">
    <source>
        <dbReference type="EMBL" id="CAF4316772.1"/>
    </source>
</evidence>
<dbReference type="Proteomes" id="UP000663848">
    <property type="component" value="Unassembled WGS sequence"/>
</dbReference>
<gene>
    <name evidence="3" type="ORF">HFQ381_LOCUS14554</name>
    <name evidence="2" type="ORF">LUA448_LOCUS12624</name>
    <name evidence="4" type="ORF">QYT958_LOCUS25636</name>
</gene>